<name>A0A5A9PHE2_9TELE</name>
<evidence type="ECO:0000313" key="2">
    <source>
        <dbReference type="EMBL" id="KAA0720386.1"/>
    </source>
</evidence>
<keyword evidence="2" id="KW-0808">Transferase</keyword>
<reference evidence="2 3" key="1">
    <citation type="journal article" date="2019" name="Mol. Ecol. Resour.">
        <title>Chromosome-level genome assembly of Triplophysa tibetana, a fish adapted to the harsh high-altitude environment of the Tibetan Plateau.</title>
        <authorList>
            <person name="Yang X."/>
            <person name="Liu H."/>
            <person name="Ma Z."/>
            <person name="Zou Y."/>
            <person name="Zou M."/>
            <person name="Mao Y."/>
            <person name="Li X."/>
            <person name="Wang H."/>
            <person name="Chen T."/>
            <person name="Wang W."/>
            <person name="Yang R."/>
        </authorList>
    </citation>
    <scope>NUCLEOTIDE SEQUENCE [LARGE SCALE GENOMIC DNA]</scope>
    <source>
        <strain evidence="2">TTIB1903HZAU</strain>
        <tissue evidence="2">Muscle</tissue>
    </source>
</reference>
<protein>
    <submittedName>
        <fullName evidence="2">SH3 domain-containing kinase-binding protein 1</fullName>
    </submittedName>
</protein>
<dbReference type="EMBL" id="SOYY01000006">
    <property type="protein sequence ID" value="KAA0720386.1"/>
    <property type="molecule type" value="Genomic_DNA"/>
</dbReference>
<dbReference type="AlphaFoldDB" id="A0A5A9PHE2"/>
<accession>A0A5A9PHE2</accession>
<comment type="caution">
    <text evidence="2">The sequence shown here is derived from an EMBL/GenBank/DDBJ whole genome shotgun (WGS) entry which is preliminary data.</text>
</comment>
<dbReference type="Proteomes" id="UP000324632">
    <property type="component" value="Chromosome 6"/>
</dbReference>
<keyword evidence="3" id="KW-1185">Reference proteome</keyword>
<keyword evidence="2" id="KW-0418">Kinase</keyword>
<keyword evidence="1" id="KW-0175">Coiled coil</keyword>
<proteinExistence type="predicted"/>
<dbReference type="GO" id="GO:0016301">
    <property type="term" value="F:kinase activity"/>
    <property type="evidence" value="ECO:0007669"/>
    <property type="project" value="UniProtKB-KW"/>
</dbReference>
<evidence type="ECO:0000256" key="1">
    <source>
        <dbReference type="SAM" id="Coils"/>
    </source>
</evidence>
<sequence length="184" mass="20477">MGNYSSALNADVEDFKSLISTLENSQRTFIEHHSLESTQTLNHAAEEQTGPDINEVKQEPDLLALKFLFTNTDTANAITEPGTQEPVLNCTSAPKPGEISPYLSSLISAALSGSLSVKSRPALQGPITMEQMTVQFGELRNELDLLKAQHKKEITLLMNELDEEKKMRLSLQIDVERLKKYMSK</sequence>
<organism evidence="2 3">
    <name type="scientific">Triplophysa tibetana</name>
    <dbReference type="NCBI Taxonomy" id="1572043"/>
    <lineage>
        <taxon>Eukaryota</taxon>
        <taxon>Metazoa</taxon>
        <taxon>Chordata</taxon>
        <taxon>Craniata</taxon>
        <taxon>Vertebrata</taxon>
        <taxon>Euteleostomi</taxon>
        <taxon>Actinopterygii</taxon>
        <taxon>Neopterygii</taxon>
        <taxon>Teleostei</taxon>
        <taxon>Ostariophysi</taxon>
        <taxon>Cypriniformes</taxon>
        <taxon>Nemacheilidae</taxon>
        <taxon>Triplophysa</taxon>
    </lineage>
</organism>
<evidence type="ECO:0000313" key="3">
    <source>
        <dbReference type="Proteomes" id="UP000324632"/>
    </source>
</evidence>
<gene>
    <name evidence="2" type="ORF">E1301_Tti012420</name>
</gene>
<feature type="coiled-coil region" evidence="1">
    <location>
        <begin position="129"/>
        <end position="167"/>
    </location>
</feature>